<comment type="similarity">
    <text evidence="1">Belongs to the serpin family.</text>
</comment>
<feature type="domain" description="Serpin" evidence="4">
    <location>
        <begin position="60"/>
        <end position="411"/>
    </location>
</feature>
<evidence type="ECO:0000256" key="1">
    <source>
        <dbReference type="RuleBase" id="RU000411"/>
    </source>
</evidence>
<keyword evidence="3" id="KW-0732">Signal</keyword>
<dbReference type="EMBL" id="PUEJ01000006">
    <property type="protein sequence ID" value="PRH86247.1"/>
    <property type="molecule type" value="Genomic_DNA"/>
</dbReference>
<dbReference type="InterPro" id="IPR036186">
    <property type="entry name" value="Serpin_sf"/>
</dbReference>
<dbReference type="Gene3D" id="2.30.39.10">
    <property type="entry name" value="Alpha-1-antitrypsin, domain 1"/>
    <property type="match status" value="1"/>
</dbReference>
<dbReference type="PANTHER" id="PTHR11461">
    <property type="entry name" value="SERINE PROTEASE INHIBITOR, SERPIN"/>
    <property type="match status" value="1"/>
</dbReference>
<feature type="chain" id="PRO_5015616680" description="Serpin domain-containing protein" evidence="3">
    <location>
        <begin position="30"/>
        <end position="415"/>
    </location>
</feature>
<keyword evidence="6" id="KW-1185">Reference proteome</keyword>
<comment type="caution">
    <text evidence="5">The sequence shown here is derived from an EMBL/GenBank/DDBJ whole genome shotgun (WGS) entry which is preliminary data.</text>
</comment>
<dbReference type="Pfam" id="PF00079">
    <property type="entry name" value="Serpin"/>
    <property type="match status" value="1"/>
</dbReference>
<dbReference type="SUPFAM" id="SSF56574">
    <property type="entry name" value="Serpins"/>
    <property type="match status" value="1"/>
</dbReference>
<dbReference type="Gene3D" id="3.30.497.10">
    <property type="entry name" value="Antithrombin, subunit I, domain 2"/>
    <property type="match status" value="1"/>
</dbReference>
<evidence type="ECO:0000256" key="2">
    <source>
        <dbReference type="SAM" id="MobiDB-lite"/>
    </source>
</evidence>
<dbReference type="InterPro" id="IPR000215">
    <property type="entry name" value="Serpin_fam"/>
</dbReference>
<dbReference type="GO" id="GO:0005615">
    <property type="term" value="C:extracellular space"/>
    <property type="evidence" value="ECO:0007669"/>
    <property type="project" value="InterPro"/>
</dbReference>
<dbReference type="Proteomes" id="UP000237682">
    <property type="component" value="Unassembled WGS sequence"/>
</dbReference>
<evidence type="ECO:0000313" key="5">
    <source>
        <dbReference type="EMBL" id="PRH86247.1"/>
    </source>
</evidence>
<reference evidence="5 6" key="1">
    <citation type="submission" date="2018-02" db="EMBL/GenBank/DDBJ databases">
        <title>Whole genome sequencing of endophytic bacterium.</title>
        <authorList>
            <person name="Eedara R."/>
            <person name="Podile A.R."/>
        </authorList>
    </citation>
    <scope>NUCLEOTIDE SEQUENCE [LARGE SCALE GENOMIC DNA]</scope>
    <source>
        <strain evidence="5 6">RP1T</strain>
    </source>
</reference>
<evidence type="ECO:0000259" key="4">
    <source>
        <dbReference type="SMART" id="SM00093"/>
    </source>
</evidence>
<dbReference type="AlphaFoldDB" id="A0A2S9QA71"/>
<sequence>MGRRAEFAVSRRALMILGLLAAMPLQAGAAPKSKSSDAKPAEKAQSAPSAVSQASARFGFDLLVAQGKAAAGEPNLVVSPASLAAAFSLLDLGASPKLHAALLKTLRLEGKAGDFAKLRQALSPLIAGSKDESPLAGIGAVYFDREAAPKPAALAKLKQAGATVEVTDIASPATRDAINALVKERTRGLIPSLIDNPLHKGGLVLLNALHFKDEWRMAFDPAQTGEADFHRADGGAAKVAMMHSGSASRLARQDGRFVGVSLPYRTKGYALILITTTDKPAGLADFSEVSGWLTGEGFAEMTGSVALPRLTIKAGGDLRASLDGLGLDPAAGAPDALRQFSAKPQKIDEIIQKVAIAIDEKGTEAAAATAITSRSLADKPELSFVADKPFLFALRDETSGQTLMAGYVGDASKAK</sequence>
<dbReference type="InterPro" id="IPR042178">
    <property type="entry name" value="Serpin_sf_1"/>
</dbReference>
<dbReference type="PROSITE" id="PS00284">
    <property type="entry name" value="SERPIN"/>
    <property type="match status" value="1"/>
</dbReference>
<dbReference type="SMART" id="SM00093">
    <property type="entry name" value="SERPIN"/>
    <property type="match status" value="1"/>
</dbReference>
<dbReference type="GO" id="GO:0004867">
    <property type="term" value="F:serine-type endopeptidase inhibitor activity"/>
    <property type="evidence" value="ECO:0007669"/>
    <property type="project" value="InterPro"/>
</dbReference>
<dbReference type="InterPro" id="IPR042185">
    <property type="entry name" value="Serpin_sf_2"/>
</dbReference>
<proteinExistence type="inferred from homology"/>
<organism evidence="5 6">
    <name type="scientific">Labrys okinawensis</name>
    <dbReference type="NCBI Taxonomy" id="346911"/>
    <lineage>
        <taxon>Bacteria</taxon>
        <taxon>Pseudomonadati</taxon>
        <taxon>Pseudomonadota</taxon>
        <taxon>Alphaproteobacteria</taxon>
        <taxon>Hyphomicrobiales</taxon>
        <taxon>Xanthobacteraceae</taxon>
        <taxon>Labrys</taxon>
    </lineage>
</organism>
<protein>
    <recommendedName>
        <fullName evidence="4">Serpin domain-containing protein</fullName>
    </recommendedName>
</protein>
<dbReference type="OrthoDB" id="9764871at2"/>
<name>A0A2S9QA71_9HYPH</name>
<dbReference type="InterPro" id="IPR023796">
    <property type="entry name" value="Serpin_dom"/>
</dbReference>
<evidence type="ECO:0000256" key="3">
    <source>
        <dbReference type="SAM" id="SignalP"/>
    </source>
</evidence>
<accession>A0A2S9QA71</accession>
<dbReference type="PANTHER" id="PTHR11461:SF211">
    <property type="entry name" value="GH10112P-RELATED"/>
    <property type="match status" value="1"/>
</dbReference>
<feature type="signal peptide" evidence="3">
    <location>
        <begin position="1"/>
        <end position="29"/>
    </location>
</feature>
<feature type="region of interest" description="Disordered" evidence="2">
    <location>
        <begin position="31"/>
        <end position="50"/>
    </location>
</feature>
<dbReference type="InterPro" id="IPR023795">
    <property type="entry name" value="Serpin_CS"/>
</dbReference>
<gene>
    <name evidence="5" type="ORF">C5L14_18590</name>
</gene>
<evidence type="ECO:0000313" key="6">
    <source>
        <dbReference type="Proteomes" id="UP000237682"/>
    </source>
</evidence>